<name>A0A4P9Z3J9_9FUNG</name>
<proteinExistence type="predicted"/>
<dbReference type="PROSITE" id="PS50011">
    <property type="entry name" value="PROTEIN_KINASE_DOM"/>
    <property type="match status" value="1"/>
</dbReference>
<evidence type="ECO:0000313" key="6">
    <source>
        <dbReference type="Proteomes" id="UP000278143"/>
    </source>
</evidence>
<keyword evidence="6" id="KW-1185">Reference proteome</keyword>
<sequence>MHLIMLTTMVVIALVFSALGIHAEATSRETFNGITKTDLTFKDEPVLGGEHKYLVNKWTPQKSGVYTTYTMSKTGKLAFMKCMRYKDSYKRENRVYNRLAHSDVNLANRGLPSWAPTVFLERYAKFRSANGYGCIVLSTVPGGRDLFGYIKRYQFEHRQKYVMHVFRQLVVGLAYLDALRIAHNDIKPENVLVHQREDGPPYIKIFDFDLSYNLAGTSGVTISKCSTYGYCPPEIFSGALTGLVMLWKVDAWPLGVLMYAYITDALPIQINEGRTRGDPDDV</sequence>
<evidence type="ECO:0000256" key="1">
    <source>
        <dbReference type="ARBA" id="ARBA00022741"/>
    </source>
</evidence>
<dbReference type="EMBL" id="KZ989515">
    <property type="protein sequence ID" value="RKP26100.1"/>
    <property type="molecule type" value="Genomic_DNA"/>
</dbReference>
<dbReference type="Proteomes" id="UP000278143">
    <property type="component" value="Unassembled WGS sequence"/>
</dbReference>
<protein>
    <submittedName>
        <fullName evidence="5">Kinase-like domain-containing protein</fullName>
    </submittedName>
</protein>
<keyword evidence="1" id="KW-0547">Nucleotide-binding</keyword>
<evidence type="ECO:0000313" key="5">
    <source>
        <dbReference type="EMBL" id="RKP26100.1"/>
    </source>
</evidence>
<feature type="signal peptide" evidence="3">
    <location>
        <begin position="1"/>
        <end position="23"/>
    </location>
</feature>
<evidence type="ECO:0000256" key="3">
    <source>
        <dbReference type="SAM" id="SignalP"/>
    </source>
</evidence>
<dbReference type="InterPro" id="IPR008271">
    <property type="entry name" value="Ser/Thr_kinase_AS"/>
</dbReference>
<dbReference type="GO" id="GO:0005524">
    <property type="term" value="F:ATP binding"/>
    <property type="evidence" value="ECO:0007669"/>
    <property type="project" value="UniProtKB-KW"/>
</dbReference>
<feature type="chain" id="PRO_5020750288" evidence="3">
    <location>
        <begin position="24"/>
        <end position="282"/>
    </location>
</feature>
<accession>A0A4P9Z3J9</accession>
<dbReference type="Gene3D" id="1.10.510.10">
    <property type="entry name" value="Transferase(Phosphotransferase) domain 1"/>
    <property type="match status" value="1"/>
</dbReference>
<dbReference type="Pfam" id="PF00069">
    <property type="entry name" value="Pkinase"/>
    <property type="match status" value="1"/>
</dbReference>
<evidence type="ECO:0000256" key="2">
    <source>
        <dbReference type="ARBA" id="ARBA00022840"/>
    </source>
</evidence>
<dbReference type="SMART" id="SM00220">
    <property type="entry name" value="S_TKc"/>
    <property type="match status" value="1"/>
</dbReference>
<keyword evidence="5" id="KW-0808">Transferase</keyword>
<dbReference type="PANTHER" id="PTHR24346">
    <property type="entry name" value="MAP/MICROTUBULE AFFINITY-REGULATING KINASE"/>
    <property type="match status" value="1"/>
</dbReference>
<reference evidence="6" key="1">
    <citation type="journal article" date="2018" name="Nat. Microbiol.">
        <title>Leveraging single-cell genomics to expand the fungal tree of life.</title>
        <authorList>
            <person name="Ahrendt S.R."/>
            <person name="Quandt C.A."/>
            <person name="Ciobanu D."/>
            <person name="Clum A."/>
            <person name="Salamov A."/>
            <person name="Andreopoulos B."/>
            <person name="Cheng J.F."/>
            <person name="Woyke T."/>
            <person name="Pelin A."/>
            <person name="Henrissat B."/>
            <person name="Reynolds N.K."/>
            <person name="Benny G.L."/>
            <person name="Smith M.E."/>
            <person name="James T.Y."/>
            <person name="Grigoriev I.V."/>
        </authorList>
    </citation>
    <scope>NUCLEOTIDE SEQUENCE [LARGE SCALE GENOMIC DNA]</scope>
    <source>
        <strain evidence="6">Benny S71-1</strain>
    </source>
</reference>
<dbReference type="OrthoDB" id="4062651at2759"/>
<dbReference type="SUPFAM" id="SSF56112">
    <property type="entry name" value="Protein kinase-like (PK-like)"/>
    <property type="match status" value="1"/>
</dbReference>
<dbReference type="PANTHER" id="PTHR24346:SF30">
    <property type="entry name" value="MATERNAL EMBRYONIC LEUCINE ZIPPER KINASE"/>
    <property type="match status" value="1"/>
</dbReference>
<gene>
    <name evidence="5" type="ORF">SYNPS1DRAFT_28191</name>
</gene>
<dbReference type="InterPro" id="IPR000719">
    <property type="entry name" value="Prot_kinase_dom"/>
</dbReference>
<dbReference type="InterPro" id="IPR011009">
    <property type="entry name" value="Kinase-like_dom_sf"/>
</dbReference>
<dbReference type="PROSITE" id="PS00108">
    <property type="entry name" value="PROTEIN_KINASE_ST"/>
    <property type="match status" value="1"/>
</dbReference>
<keyword evidence="5" id="KW-0418">Kinase</keyword>
<organism evidence="5 6">
    <name type="scientific">Syncephalis pseudoplumigaleata</name>
    <dbReference type="NCBI Taxonomy" id="1712513"/>
    <lineage>
        <taxon>Eukaryota</taxon>
        <taxon>Fungi</taxon>
        <taxon>Fungi incertae sedis</taxon>
        <taxon>Zoopagomycota</taxon>
        <taxon>Zoopagomycotina</taxon>
        <taxon>Zoopagomycetes</taxon>
        <taxon>Zoopagales</taxon>
        <taxon>Piptocephalidaceae</taxon>
        <taxon>Syncephalis</taxon>
    </lineage>
</organism>
<dbReference type="AlphaFoldDB" id="A0A4P9Z3J9"/>
<evidence type="ECO:0000259" key="4">
    <source>
        <dbReference type="PROSITE" id="PS50011"/>
    </source>
</evidence>
<dbReference type="GO" id="GO:0035556">
    <property type="term" value="P:intracellular signal transduction"/>
    <property type="evidence" value="ECO:0007669"/>
    <property type="project" value="TreeGrafter"/>
</dbReference>
<keyword evidence="3" id="KW-0732">Signal</keyword>
<keyword evidence="2" id="KW-0067">ATP-binding</keyword>
<dbReference type="GO" id="GO:0005737">
    <property type="term" value="C:cytoplasm"/>
    <property type="evidence" value="ECO:0007669"/>
    <property type="project" value="TreeGrafter"/>
</dbReference>
<feature type="domain" description="Protein kinase" evidence="4">
    <location>
        <begin position="41"/>
        <end position="282"/>
    </location>
</feature>
<dbReference type="GO" id="GO:0004674">
    <property type="term" value="F:protein serine/threonine kinase activity"/>
    <property type="evidence" value="ECO:0007669"/>
    <property type="project" value="TreeGrafter"/>
</dbReference>